<dbReference type="Gene3D" id="3.40.1570.10">
    <property type="entry name" value="HemS/ChuS/ChuX like domains"/>
    <property type="match status" value="1"/>
</dbReference>
<proteinExistence type="predicted"/>
<accession>A0A2V3U2Y8</accession>
<dbReference type="SUPFAM" id="SSF144064">
    <property type="entry name" value="Heme iron utilization protein-like"/>
    <property type="match status" value="1"/>
</dbReference>
<keyword evidence="3" id="KW-1185">Reference proteome</keyword>
<reference evidence="2 3" key="1">
    <citation type="submission" date="2018-05" db="EMBL/GenBank/DDBJ databases">
        <title>Genomic Encyclopedia of Type Strains, Phase IV (KMG-IV): sequencing the most valuable type-strain genomes for metagenomic binning, comparative biology and taxonomic classification.</title>
        <authorList>
            <person name="Goeker M."/>
        </authorList>
    </citation>
    <scope>NUCLEOTIDE SEQUENCE [LARGE SCALE GENOMIC DNA]</scope>
    <source>
        <strain evidence="2 3">DSM 6462</strain>
    </source>
</reference>
<dbReference type="RefSeq" id="WP_170147539.1">
    <property type="nucleotide sequence ID" value="NZ_CAKNFM010000006.1"/>
</dbReference>
<sequence>MTTIDTLSRASLGSDAVAVLRRLPEMGSVMLTTRHGGATHERIGPVEAVSIAGDTVICRGAAHDARIAVAEIASVVVDRSGRMQEMVLPRLDFQDAGGAVLFSIIGMAGLEPFDRGLAPLGSGVALPEAEKPAREPATLEEGDPGTLAFEAARAGGEPISITLTRPGVVQNWQGIVAAVKPGMGFINVMQPDFHLHLRGGSVAGWRRRNEGDAVALDAENAAGELIGLSVRGPAAVFSRF</sequence>
<dbReference type="EMBL" id="QJJK01000020">
    <property type="protein sequence ID" value="PXW51365.1"/>
    <property type="molecule type" value="Genomic_DNA"/>
</dbReference>
<comment type="caution">
    <text evidence="2">The sequence shown here is derived from an EMBL/GenBank/DDBJ whole genome shotgun (WGS) entry which is preliminary data.</text>
</comment>
<dbReference type="InterPro" id="IPR053733">
    <property type="entry name" value="Heme_Transport_Util_sf"/>
</dbReference>
<evidence type="ECO:0000313" key="3">
    <source>
        <dbReference type="Proteomes" id="UP000248021"/>
    </source>
</evidence>
<gene>
    <name evidence="2" type="ORF">C7450_12047</name>
</gene>
<dbReference type="Proteomes" id="UP000248021">
    <property type="component" value="Unassembled WGS sequence"/>
</dbReference>
<protein>
    <submittedName>
        <fullName evidence="2">Putative heme degradation protein</fullName>
    </submittedName>
</protein>
<evidence type="ECO:0000259" key="1">
    <source>
        <dbReference type="Pfam" id="PF05171"/>
    </source>
</evidence>
<dbReference type="Pfam" id="PF05171">
    <property type="entry name" value="HemS"/>
    <property type="match status" value="1"/>
</dbReference>
<dbReference type="AlphaFoldDB" id="A0A2V3U2Y8"/>
<organism evidence="2 3">
    <name type="scientific">Chelatococcus asaccharovorans</name>
    <dbReference type="NCBI Taxonomy" id="28210"/>
    <lineage>
        <taxon>Bacteria</taxon>
        <taxon>Pseudomonadati</taxon>
        <taxon>Pseudomonadota</taxon>
        <taxon>Alphaproteobacteria</taxon>
        <taxon>Hyphomicrobiales</taxon>
        <taxon>Chelatococcaceae</taxon>
        <taxon>Chelatococcus</taxon>
    </lineage>
</organism>
<evidence type="ECO:0000313" key="2">
    <source>
        <dbReference type="EMBL" id="PXW51365.1"/>
    </source>
</evidence>
<dbReference type="InterPro" id="IPR007845">
    <property type="entry name" value="HemS/ChuX_dom"/>
</dbReference>
<dbReference type="GO" id="GO:0006826">
    <property type="term" value="P:iron ion transport"/>
    <property type="evidence" value="ECO:0007669"/>
    <property type="project" value="InterPro"/>
</dbReference>
<feature type="domain" description="Haemin-degrading HemS/ChuX" evidence="1">
    <location>
        <begin position="12"/>
        <end position="105"/>
    </location>
</feature>
<name>A0A2V3U2Y8_9HYPH</name>